<organism evidence="3 4">
    <name type="scientific">Wickerhamomyces ciferrii (strain ATCC 14091 / BCRC 22168 / CBS 111 / JCM 3599 / NBRC 0793 / NRRL Y-1031 F-60-10)</name>
    <name type="common">Yeast</name>
    <name type="synonym">Pichia ciferrii</name>
    <dbReference type="NCBI Taxonomy" id="1206466"/>
    <lineage>
        <taxon>Eukaryota</taxon>
        <taxon>Fungi</taxon>
        <taxon>Dikarya</taxon>
        <taxon>Ascomycota</taxon>
        <taxon>Saccharomycotina</taxon>
        <taxon>Saccharomycetes</taxon>
        <taxon>Phaffomycetales</taxon>
        <taxon>Wickerhamomycetaceae</taxon>
        <taxon>Wickerhamomyces</taxon>
    </lineage>
</organism>
<dbReference type="InterPro" id="IPR011009">
    <property type="entry name" value="Kinase-like_dom_sf"/>
</dbReference>
<evidence type="ECO:0000313" key="4">
    <source>
        <dbReference type="Proteomes" id="UP000009328"/>
    </source>
</evidence>
<dbReference type="PANTHER" id="PTHR12984:SF6">
    <property type="entry name" value="SCY1-LIKE PROTEIN 2"/>
    <property type="match status" value="1"/>
</dbReference>
<sequence length="680" mass="77048">MEFLHSTAKYIHLSIQPSAIFINENSDWKLSGFGHIQPVESEEFFIPQYDPRMPTFVNINLNYTAPEVVYENNIYPSSDIYSLGCFIYYLYTKGEKTVVSCDNSTTYYKEDYEKFENRLRQNNPKTVFKNVPETLFQVLPQLLTRYPNQRLSIKEFIESGYFNNPLVKTMIFLDEFPTKSDDEKAIFLKSLVNLLPLFPTTILQKKILPILLDLLGKKVLPLIQITLTIILLIGNTLSQLTFHDKVYLTLYDDKLLSLPEAQIVMLENLSILQQKVKNDEFKKLLLRLTDKVLDLKSNFQIQTKALERTDIMLESIDFPTIKNNIFPKICGIFSKTTSLTVKVKAIDSFVLLIEKKGIDKFTVNETLLPLLRSMKTREVKILEAVLNVYKTSATILDEEQIVEHIIPPLWLLSISSTLNPKSYQDYNNVINDITKTIQTKHMEKLRALEGSKPPADEDDTEKFRHLLYGKEETTQAPAHVGLRDAPLSTTTIQQAMSTPVINNSTPVIKPKLKTEPLTLRPSKPNQKTNLNFGSNSQNVPKAVQNLRATPSLSQDYNDDFDDFVSAPSTRNVTPTLQPTSPPVQTTTLQPQSTIDWSGEQNKIGGFGVLQPSNRSNKSSPGFNNASLSSTINTNGVSNNFPPGFSSQPIQPVRNNSMNRSSSINNNNNNNQKSNYDISLI</sequence>
<dbReference type="eggNOG" id="KOG2137">
    <property type="taxonomic scope" value="Eukaryota"/>
</dbReference>
<keyword evidence="4" id="KW-1185">Reference proteome</keyword>
<evidence type="ECO:0000256" key="1">
    <source>
        <dbReference type="SAM" id="MobiDB-lite"/>
    </source>
</evidence>
<dbReference type="SUPFAM" id="SSF56112">
    <property type="entry name" value="Protein kinase-like (PK-like)"/>
    <property type="match status" value="1"/>
</dbReference>
<gene>
    <name evidence="3" type="ORF">BN7_2276</name>
</gene>
<reference evidence="3 4" key="1">
    <citation type="journal article" date="2012" name="Eukaryot. Cell">
        <title>Draft genome sequence of Wickerhamomyces ciferrii NRRL Y-1031 F-60-10.</title>
        <authorList>
            <person name="Schneider J."/>
            <person name="Andrea H."/>
            <person name="Blom J."/>
            <person name="Jaenicke S."/>
            <person name="Ruckert C."/>
            <person name="Schorsch C."/>
            <person name="Szczepanowski R."/>
            <person name="Farwick M."/>
            <person name="Goesmann A."/>
            <person name="Puhler A."/>
            <person name="Schaffer S."/>
            <person name="Tauch A."/>
            <person name="Kohler T."/>
            <person name="Brinkrolf K."/>
        </authorList>
    </citation>
    <scope>NUCLEOTIDE SEQUENCE [LARGE SCALE GENOMIC DNA]</scope>
    <source>
        <strain evidence="4">ATCC 14091 / BCRC 22168 / CBS 111 / JCM 3599 / NBRC 0793 / NRRL Y-1031 F-60-10</strain>
    </source>
</reference>
<feature type="region of interest" description="Disordered" evidence="1">
    <location>
        <begin position="516"/>
        <end position="537"/>
    </location>
</feature>
<accession>K0KKQ1</accession>
<feature type="domain" description="Protein kinase" evidence="2">
    <location>
        <begin position="1"/>
        <end position="162"/>
    </location>
</feature>
<feature type="compositionally biased region" description="Polar residues" evidence="1">
    <location>
        <begin position="523"/>
        <end position="537"/>
    </location>
</feature>
<dbReference type="InterPro" id="IPR016024">
    <property type="entry name" value="ARM-type_fold"/>
</dbReference>
<dbReference type="PANTHER" id="PTHR12984">
    <property type="entry name" value="SCY1-RELATED S/T PROTEIN KINASE-LIKE"/>
    <property type="match status" value="1"/>
</dbReference>
<dbReference type="InterPro" id="IPR011989">
    <property type="entry name" value="ARM-like"/>
</dbReference>
<dbReference type="EMBL" id="CAIF01000051">
    <property type="protein sequence ID" value="CCH42732.1"/>
    <property type="molecule type" value="Genomic_DNA"/>
</dbReference>
<dbReference type="SUPFAM" id="SSF48371">
    <property type="entry name" value="ARM repeat"/>
    <property type="match status" value="1"/>
</dbReference>
<dbReference type="Gene3D" id="1.10.510.10">
    <property type="entry name" value="Transferase(Phosphotransferase) domain 1"/>
    <property type="match status" value="1"/>
</dbReference>
<feature type="compositionally biased region" description="Low complexity" evidence="1">
    <location>
        <begin position="654"/>
        <end position="674"/>
    </location>
</feature>
<dbReference type="GO" id="GO:0004672">
    <property type="term" value="F:protein kinase activity"/>
    <property type="evidence" value="ECO:0007669"/>
    <property type="project" value="InterPro"/>
</dbReference>
<proteinExistence type="predicted"/>
<feature type="compositionally biased region" description="Polar residues" evidence="1">
    <location>
        <begin position="568"/>
        <end position="600"/>
    </location>
</feature>
<dbReference type="HOGENOM" id="CLU_008724_3_0_1"/>
<name>K0KKQ1_WICCF</name>
<dbReference type="InterPro" id="IPR000719">
    <property type="entry name" value="Prot_kinase_dom"/>
</dbReference>
<dbReference type="InParanoid" id="K0KKQ1"/>
<protein>
    <recommendedName>
        <fullName evidence="2">Protein kinase domain-containing protein</fullName>
    </recommendedName>
</protein>
<dbReference type="Gene3D" id="1.25.10.10">
    <property type="entry name" value="Leucine-rich Repeat Variant"/>
    <property type="match status" value="1"/>
</dbReference>
<dbReference type="InterPro" id="IPR051177">
    <property type="entry name" value="CIK-Related_Protein"/>
</dbReference>
<dbReference type="FunCoup" id="K0KKQ1">
    <property type="interactions" value="849"/>
</dbReference>
<dbReference type="GO" id="GO:0005524">
    <property type="term" value="F:ATP binding"/>
    <property type="evidence" value="ECO:0007669"/>
    <property type="project" value="InterPro"/>
</dbReference>
<dbReference type="STRING" id="1206466.K0KKQ1"/>
<feature type="compositionally biased region" description="Polar residues" evidence="1">
    <location>
        <begin position="610"/>
        <end position="653"/>
    </location>
</feature>
<feature type="region of interest" description="Disordered" evidence="1">
    <location>
        <begin position="568"/>
        <end position="680"/>
    </location>
</feature>
<dbReference type="AlphaFoldDB" id="K0KKQ1"/>
<comment type="caution">
    <text evidence="3">The sequence shown here is derived from an EMBL/GenBank/DDBJ whole genome shotgun (WGS) entry which is preliminary data.</text>
</comment>
<dbReference type="Pfam" id="PF00069">
    <property type="entry name" value="Pkinase"/>
    <property type="match status" value="1"/>
</dbReference>
<evidence type="ECO:0000259" key="2">
    <source>
        <dbReference type="PROSITE" id="PS50011"/>
    </source>
</evidence>
<evidence type="ECO:0000313" key="3">
    <source>
        <dbReference type="EMBL" id="CCH42732.1"/>
    </source>
</evidence>
<dbReference type="Proteomes" id="UP000009328">
    <property type="component" value="Unassembled WGS sequence"/>
</dbReference>
<dbReference type="PROSITE" id="PS50011">
    <property type="entry name" value="PROTEIN_KINASE_DOM"/>
    <property type="match status" value="1"/>
</dbReference>